<dbReference type="STRING" id="1776384.GCA_900086585_03412"/>
<dbReference type="EMBL" id="QRMS01000001">
    <property type="protein sequence ID" value="RHJ90128.1"/>
    <property type="molecule type" value="Genomic_DNA"/>
</dbReference>
<dbReference type="NCBIfam" id="TIGR01727">
    <property type="entry name" value="oligo_HPY"/>
    <property type="match status" value="1"/>
</dbReference>
<keyword evidence="2" id="KW-0813">Transport</keyword>
<keyword evidence="4 6" id="KW-0067">ATP-binding</keyword>
<dbReference type="RefSeq" id="WP_118334332.1">
    <property type="nucleotide sequence ID" value="NZ_AP025567.1"/>
</dbReference>
<reference evidence="6 7" key="1">
    <citation type="submission" date="2018-08" db="EMBL/GenBank/DDBJ databases">
        <title>A genome reference for cultivated species of the human gut microbiota.</title>
        <authorList>
            <person name="Zou Y."/>
            <person name="Xue W."/>
            <person name="Luo G."/>
        </authorList>
    </citation>
    <scope>NUCLEOTIDE SEQUENCE [LARGE SCALE GENOMIC DNA]</scope>
    <source>
        <strain evidence="6 7">AM07-24</strain>
    </source>
</reference>
<dbReference type="Pfam" id="PF08352">
    <property type="entry name" value="oligo_HPY"/>
    <property type="match status" value="1"/>
</dbReference>
<feature type="domain" description="ABC transporter" evidence="5">
    <location>
        <begin position="8"/>
        <end position="258"/>
    </location>
</feature>
<dbReference type="GO" id="GO:0055085">
    <property type="term" value="P:transmembrane transport"/>
    <property type="evidence" value="ECO:0007669"/>
    <property type="project" value="UniProtKB-ARBA"/>
</dbReference>
<dbReference type="CDD" id="cd03257">
    <property type="entry name" value="ABC_NikE_OppD_transporters"/>
    <property type="match status" value="1"/>
</dbReference>
<gene>
    <name evidence="6" type="ORF">DW099_05565</name>
</gene>
<dbReference type="PANTHER" id="PTHR43776:SF8">
    <property type="entry name" value="ABC TRANSPORTER, ATP-BINDING PROTEIN"/>
    <property type="match status" value="1"/>
</dbReference>
<comment type="similarity">
    <text evidence="1">Belongs to the ABC transporter superfamily.</text>
</comment>
<dbReference type="InterPro" id="IPR003593">
    <property type="entry name" value="AAA+_ATPase"/>
</dbReference>
<dbReference type="PROSITE" id="PS00211">
    <property type="entry name" value="ABC_TRANSPORTER_1"/>
    <property type="match status" value="1"/>
</dbReference>
<dbReference type="InterPro" id="IPR003439">
    <property type="entry name" value="ABC_transporter-like_ATP-bd"/>
</dbReference>
<dbReference type="GO" id="GO:0005524">
    <property type="term" value="F:ATP binding"/>
    <property type="evidence" value="ECO:0007669"/>
    <property type="project" value="UniProtKB-KW"/>
</dbReference>
<evidence type="ECO:0000259" key="5">
    <source>
        <dbReference type="PROSITE" id="PS50893"/>
    </source>
</evidence>
<evidence type="ECO:0000256" key="4">
    <source>
        <dbReference type="ARBA" id="ARBA00022840"/>
    </source>
</evidence>
<proteinExistence type="inferred from homology"/>
<dbReference type="GO" id="GO:0016887">
    <property type="term" value="F:ATP hydrolysis activity"/>
    <property type="evidence" value="ECO:0007669"/>
    <property type="project" value="InterPro"/>
</dbReference>
<protein>
    <submittedName>
        <fullName evidence="6">ATP-binding cassette domain-containing protein</fullName>
    </submittedName>
</protein>
<dbReference type="SMART" id="SM00382">
    <property type="entry name" value="AAA"/>
    <property type="match status" value="1"/>
</dbReference>
<evidence type="ECO:0000256" key="3">
    <source>
        <dbReference type="ARBA" id="ARBA00022741"/>
    </source>
</evidence>
<dbReference type="SUPFAM" id="SSF52540">
    <property type="entry name" value="P-loop containing nucleoside triphosphate hydrolases"/>
    <property type="match status" value="1"/>
</dbReference>
<sequence length="325" mass="36709">MKKEAPLLEVRHIKKYFPVYGGSLSKLQGYVHAVDDVSFSVEQGETFGLVGESGCGKSTLMQTIMRLTPATAGSVTFDGKELFSLKKRELRSSRKEFQIIYQDPFSSLNPRMTIGEIISEPLLVHGVKEAEERKRRTFETMADVGLQKSFYDRYPHEFSGGQRQRVSIARSLILRPKLILCDEPVSALDVSIQSQILNLLKELRARYGLTYIFVSHALNVVRHLSNRICVMYLGKIVEIGRTEDIFGNALHPYTKALVSAIPVPDPAFQRNRILLKGDVASPKDPPKGCRFHTRCPFAGERCMEEEPVLRDYGNGHQCACFLNER</sequence>
<dbReference type="Proteomes" id="UP000284841">
    <property type="component" value="Unassembled WGS sequence"/>
</dbReference>
<evidence type="ECO:0000313" key="7">
    <source>
        <dbReference type="Proteomes" id="UP000284841"/>
    </source>
</evidence>
<dbReference type="InterPro" id="IPR017871">
    <property type="entry name" value="ABC_transporter-like_CS"/>
</dbReference>
<dbReference type="InterPro" id="IPR050319">
    <property type="entry name" value="ABC_transp_ATP-bind"/>
</dbReference>
<dbReference type="FunFam" id="3.40.50.300:FF:000016">
    <property type="entry name" value="Oligopeptide ABC transporter ATP-binding component"/>
    <property type="match status" value="1"/>
</dbReference>
<name>A0A415E8X0_9FIRM</name>
<organism evidence="6 7">
    <name type="scientific">Emergencia timonensis</name>
    <dbReference type="NCBI Taxonomy" id="1776384"/>
    <lineage>
        <taxon>Bacteria</taxon>
        <taxon>Bacillati</taxon>
        <taxon>Bacillota</taxon>
        <taxon>Clostridia</taxon>
        <taxon>Peptostreptococcales</taxon>
        <taxon>Anaerovoracaceae</taxon>
        <taxon>Emergencia</taxon>
    </lineage>
</organism>
<dbReference type="GO" id="GO:0015833">
    <property type="term" value="P:peptide transport"/>
    <property type="evidence" value="ECO:0007669"/>
    <property type="project" value="InterPro"/>
</dbReference>
<dbReference type="Gene3D" id="3.40.50.300">
    <property type="entry name" value="P-loop containing nucleotide triphosphate hydrolases"/>
    <property type="match status" value="1"/>
</dbReference>
<dbReference type="PROSITE" id="PS50893">
    <property type="entry name" value="ABC_TRANSPORTER_2"/>
    <property type="match status" value="1"/>
</dbReference>
<evidence type="ECO:0000313" key="6">
    <source>
        <dbReference type="EMBL" id="RHJ90128.1"/>
    </source>
</evidence>
<dbReference type="InterPro" id="IPR013563">
    <property type="entry name" value="Oligopep_ABC_C"/>
</dbReference>
<dbReference type="InterPro" id="IPR027417">
    <property type="entry name" value="P-loop_NTPase"/>
</dbReference>
<keyword evidence="7" id="KW-1185">Reference proteome</keyword>
<evidence type="ECO:0000256" key="1">
    <source>
        <dbReference type="ARBA" id="ARBA00005417"/>
    </source>
</evidence>
<dbReference type="Pfam" id="PF00005">
    <property type="entry name" value="ABC_tran"/>
    <property type="match status" value="1"/>
</dbReference>
<dbReference type="PANTHER" id="PTHR43776">
    <property type="entry name" value="TRANSPORT ATP-BINDING PROTEIN"/>
    <property type="match status" value="1"/>
</dbReference>
<keyword evidence="3" id="KW-0547">Nucleotide-binding</keyword>
<evidence type="ECO:0000256" key="2">
    <source>
        <dbReference type="ARBA" id="ARBA00022448"/>
    </source>
</evidence>
<dbReference type="AlphaFoldDB" id="A0A415E8X0"/>
<comment type="caution">
    <text evidence="6">The sequence shown here is derived from an EMBL/GenBank/DDBJ whole genome shotgun (WGS) entry which is preliminary data.</text>
</comment>
<accession>A0A415E8X0</accession>